<reference evidence="1 2" key="1">
    <citation type="submission" date="2024-06" db="EMBL/GenBank/DDBJ databases">
        <title>The Natural Products Discovery Center: Release of the First 8490 Sequenced Strains for Exploring Actinobacteria Biosynthetic Diversity.</title>
        <authorList>
            <person name="Kalkreuter E."/>
            <person name="Kautsar S.A."/>
            <person name="Yang D."/>
            <person name="Bader C.D."/>
            <person name="Teijaro C.N."/>
            <person name="Fluegel L."/>
            <person name="Davis C.M."/>
            <person name="Simpson J.R."/>
            <person name="Lauterbach L."/>
            <person name="Steele A.D."/>
            <person name="Gui C."/>
            <person name="Meng S."/>
            <person name="Li G."/>
            <person name="Viehrig K."/>
            <person name="Ye F."/>
            <person name="Su P."/>
            <person name="Kiefer A.F."/>
            <person name="Nichols A."/>
            <person name="Cepeda A.J."/>
            <person name="Yan W."/>
            <person name="Fan B."/>
            <person name="Jiang Y."/>
            <person name="Adhikari A."/>
            <person name="Zheng C.-J."/>
            <person name="Schuster L."/>
            <person name="Cowan T.M."/>
            <person name="Smanski M.J."/>
            <person name="Chevrette M.G."/>
            <person name="De Carvalho L.P.S."/>
            <person name="Shen B."/>
        </authorList>
    </citation>
    <scope>NUCLEOTIDE SEQUENCE [LARGE SCALE GENOMIC DNA]</scope>
    <source>
        <strain evidence="1 2">NPDC046838</strain>
    </source>
</reference>
<dbReference type="RefSeq" id="WP_359352580.1">
    <property type="nucleotide sequence ID" value="NZ_JBEYXV010000012.1"/>
</dbReference>
<proteinExistence type="predicted"/>
<gene>
    <name evidence="1" type="ORF">ABZ921_24030</name>
</gene>
<evidence type="ECO:0000313" key="1">
    <source>
        <dbReference type="EMBL" id="MEU6823714.1"/>
    </source>
</evidence>
<keyword evidence="2" id="KW-1185">Reference proteome</keyword>
<protein>
    <submittedName>
        <fullName evidence="1">AAA family ATPase</fullName>
    </submittedName>
</protein>
<name>A0ABV3BRR3_9ACTN</name>
<accession>A0ABV3BRR3</accession>
<organism evidence="1 2">
    <name type="scientific">Streptomyces atriruber</name>
    <dbReference type="NCBI Taxonomy" id="545121"/>
    <lineage>
        <taxon>Bacteria</taxon>
        <taxon>Bacillati</taxon>
        <taxon>Actinomycetota</taxon>
        <taxon>Actinomycetes</taxon>
        <taxon>Kitasatosporales</taxon>
        <taxon>Streptomycetaceae</taxon>
        <taxon>Streptomyces</taxon>
    </lineage>
</organism>
<dbReference type="Pfam" id="PF13671">
    <property type="entry name" value="AAA_33"/>
    <property type="match status" value="1"/>
</dbReference>
<comment type="caution">
    <text evidence="1">The sequence shown here is derived from an EMBL/GenBank/DDBJ whole genome shotgun (WGS) entry which is preliminary data.</text>
</comment>
<dbReference type="EMBL" id="JBEYXV010000012">
    <property type="protein sequence ID" value="MEU6823714.1"/>
    <property type="molecule type" value="Genomic_DNA"/>
</dbReference>
<dbReference type="Proteomes" id="UP001551176">
    <property type="component" value="Unassembled WGS sequence"/>
</dbReference>
<evidence type="ECO:0000313" key="2">
    <source>
        <dbReference type="Proteomes" id="UP001551176"/>
    </source>
</evidence>
<sequence length="190" mass="20537">MQSERSAEATDGPRGPRGVIVVTGIMASGKSTVAQALTERLPKAAHVRGDAFRRMIVSGGVPYEGVPDGEGEAQLHLRYRLSASTADAYADAGFTAVVQDVVLGEELQTYMDLVRTRPTYVVVLAPRPEAVAAREEARGKTGYGAWTVEDLDAILRERTPKLGLWLDSTELTVEETVDAILARLDEARVK</sequence>
<dbReference type="Gene3D" id="3.40.50.300">
    <property type="entry name" value="P-loop containing nucleotide triphosphate hydrolases"/>
    <property type="match status" value="1"/>
</dbReference>
<dbReference type="InterPro" id="IPR027417">
    <property type="entry name" value="P-loop_NTPase"/>
</dbReference>
<dbReference type="SUPFAM" id="SSF52540">
    <property type="entry name" value="P-loop containing nucleoside triphosphate hydrolases"/>
    <property type="match status" value="1"/>
</dbReference>